<gene>
    <name evidence="3" type="ORF">J2776_001771</name>
    <name evidence="2" type="ORF">J2793_000904</name>
</gene>
<dbReference type="EMBL" id="JAVDQN010000001">
    <property type="protein sequence ID" value="MDR6375095.1"/>
    <property type="molecule type" value="Genomic_DNA"/>
</dbReference>
<protein>
    <submittedName>
        <fullName evidence="2">Uncharacterized protein</fullName>
    </submittedName>
</protein>
<name>A0AB73IB17_9BURK</name>
<dbReference type="EMBL" id="JAURTK010000001">
    <property type="protein sequence ID" value="MDP9645482.1"/>
    <property type="molecule type" value="Genomic_DNA"/>
</dbReference>
<keyword evidence="4" id="KW-1185">Reference proteome</keyword>
<sequence length="44" mass="4506">MNTNSVYPTATVSGLHGGPENSSPCGFPLCKAFIEEPGLKLLAG</sequence>
<evidence type="ECO:0000313" key="5">
    <source>
        <dbReference type="Proteomes" id="UP001229486"/>
    </source>
</evidence>
<reference evidence="2 4" key="1">
    <citation type="submission" date="2023-07" db="EMBL/GenBank/DDBJ databases">
        <title>Sorghum-associated microbial communities from plants grown in Nebraska, USA.</title>
        <authorList>
            <person name="Schachtman D."/>
        </authorList>
    </citation>
    <scope>NUCLEOTIDE SEQUENCE</scope>
    <source>
        <strain evidence="3 4">DS1039</strain>
        <strain evidence="2">DS1061</strain>
    </source>
</reference>
<organism evidence="2 5">
    <name type="scientific">Paraburkholderia caledonica</name>
    <dbReference type="NCBI Taxonomy" id="134536"/>
    <lineage>
        <taxon>Bacteria</taxon>
        <taxon>Pseudomonadati</taxon>
        <taxon>Pseudomonadota</taxon>
        <taxon>Betaproteobacteria</taxon>
        <taxon>Burkholderiales</taxon>
        <taxon>Burkholderiaceae</taxon>
        <taxon>Paraburkholderia</taxon>
    </lineage>
</organism>
<dbReference type="AlphaFoldDB" id="A0AB73IB17"/>
<evidence type="ECO:0000313" key="3">
    <source>
        <dbReference type="EMBL" id="MDR6375095.1"/>
    </source>
</evidence>
<evidence type="ECO:0000256" key="1">
    <source>
        <dbReference type="SAM" id="MobiDB-lite"/>
    </source>
</evidence>
<accession>A0AB73IB17</accession>
<dbReference type="Proteomes" id="UP001229486">
    <property type="component" value="Unassembled WGS sequence"/>
</dbReference>
<dbReference type="Proteomes" id="UP001185254">
    <property type="component" value="Unassembled WGS sequence"/>
</dbReference>
<comment type="caution">
    <text evidence="2">The sequence shown here is derived from an EMBL/GenBank/DDBJ whole genome shotgun (WGS) entry which is preliminary data.</text>
</comment>
<feature type="region of interest" description="Disordered" evidence="1">
    <location>
        <begin position="1"/>
        <end position="21"/>
    </location>
</feature>
<feature type="compositionally biased region" description="Polar residues" evidence="1">
    <location>
        <begin position="1"/>
        <end position="12"/>
    </location>
</feature>
<evidence type="ECO:0000313" key="2">
    <source>
        <dbReference type="EMBL" id="MDP9645482.1"/>
    </source>
</evidence>
<evidence type="ECO:0000313" key="4">
    <source>
        <dbReference type="Proteomes" id="UP001185254"/>
    </source>
</evidence>
<proteinExistence type="predicted"/>